<dbReference type="InterPro" id="IPR011712">
    <property type="entry name" value="Sig_transdc_His_kin_sub3_dim/P"/>
</dbReference>
<gene>
    <name evidence="11" type="ORF">AB0A88_11275</name>
</gene>
<dbReference type="Gene3D" id="1.20.5.1930">
    <property type="match status" value="1"/>
</dbReference>
<dbReference type="Proteomes" id="UP001551329">
    <property type="component" value="Unassembled WGS sequence"/>
</dbReference>
<evidence type="ECO:0000256" key="3">
    <source>
        <dbReference type="ARBA" id="ARBA00022553"/>
    </source>
</evidence>
<dbReference type="PANTHER" id="PTHR24421:SF10">
    <property type="entry name" value="NITRATE_NITRITE SENSOR PROTEIN NARQ"/>
    <property type="match status" value="1"/>
</dbReference>
<dbReference type="InterPro" id="IPR050482">
    <property type="entry name" value="Sensor_HK_TwoCompSys"/>
</dbReference>
<evidence type="ECO:0000313" key="12">
    <source>
        <dbReference type="Proteomes" id="UP001551329"/>
    </source>
</evidence>
<keyword evidence="8" id="KW-0902">Two-component regulatory system</keyword>
<keyword evidence="7" id="KW-0067">ATP-binding</keyword>
<feature type="transmembrane region" description="Helical" evidence="9">
    <location>
        <begin position="62"/>
        <end position="80"/>
    </location>
</feature>
<protein>
    <recommendedName>
        <fullName evidence="2">histidine kinase</fullName>
        <ecNumber evidence="2">2.7.13.3</ecNumber>
    </recommendedName>
</protein>
<dbReference type="CDD" id="cd16917">
    <property type="entry name" value="HATPase_UhpB-NarQ-NarX-like"/>
    <property type="match status" value="1"/>
</dbReference>
<dbReference type="RefSeq" id="WP_358471746.1">
    <property type="nucleotide sequence ID" value="NZ_JBEZAE010000005.1"/>
</dbReference>
<organism evidence="11 12">
    <name type="scientific">Streptomyces narbonensis</name>
    <dbReference type="NCBI Taxonomy" id="67333"/>
    <lineage>
        <taxon>Bacteria</taxon>
        <taxon>Bacillati</taxon>
        <taxon>Actinomycetota</taxon>
        <taxon>Actinomycetes</taxon>
        <taxon>Kitasatosporales</taxon>
        <taxon>Streptomycetaceae</taxon>
        <taxon>Streptomyces</taxon>
    </lineage>
</organism>
<name>A0ABV3C7G0_9ACTN</name>
<evidence type="ECO:0000256" key="2">
    <source>
        <dbReference type="ARBA" id="ARBA00012438"/>
    </source>
</evidence>
<dbReference type="Pfam" id="PF02518">
    <property type="entry name" value="HATPase_c"/>
    <property type="match status" value="1"/>
</dbReference>
<dbReference type="GO" id="GO:0016301">
    <property type="term" value="F:kinase activity"/>
    <property type="evidence" value="ECO:0007669"/>
    <property type="project" value="UniProtKB-KW"/>
</dbReference>
<dbReference type="InterPro" id="IPR036890">
    <property type="entry name" value="HATPase_C_sf"/>
</dbReference>
<evidence type="ECO:0000256" key="6">
    <source>
        <dbReference type="ARBA" id="ARBA00022777"/>
    </source>
</evidence>
<evidence type="ECO:0000259" key="10">
    <source>
        <dbReference type="SMART" id="SM00387"/>
    </source>
</evidence>
<comment type="catalytic activity">
    <reaction evidence="1">
        <text>ATP + protein L-histidine = ADP + protein N-phospho-L-histidine.</text>
        <dbReference type="EC" id="2.7.13.3"/>
    </reaction>
</comment>
<dbReference type="EC" id="2.7.13.3" evidence="2"/>
<comment type="caution">
    <text evidence="11">The sequence shown here is derived from an EMBL/GenBank/DDBJ whole genome shotgun (WGS) entry which is preliminary data.</text>
</comment>
<keyword evidence="5" id="KW-0547">Nucleotide-binding</keyword>
<keyword evidence="9" id="KW-0472">Membrane</keyword>
<dbReference type="InterPro" id="IPR003594">
    <property type="entry name" value="HATPase_dom"/>
</dbReference>
<evidence type="ECO:0000256" key="9">
    <source>
        <dbReference type="SAM" id="Phobius"/>
    </source>
</evidence>
<keyword evidence="3" id="KW-0597">Phosphoprotein</keyword>
<evidence type="ECO:0000256" key="8">
    <source>
        <dbReference type="ARBA" id="ARBA00023012"/>
    </source>
</evidence>
<evidence type="ECO:0000313" key="11">
    <source>
        <dbReference type="EMBL" id="MEU7070711.1"/>
    </source>
</evidence>
<keyword evidence="12" id="KW-1185">Reference proteome</keyword>
<feature type="domain" description="Histidine kinase/HSP90-like ATPase" evidence="10">
    <location>
        <begin position="272"/>
        <end position="360"/>
    </location>
</feature>
<feature type="transmembrane region" description="Helical" evidence="9">
    <location>
        <begin position="12"/>
        <end position="31"/>
    </location>
</feature>
<dbReference type="Pfam" id="PF07730">
    <property type="entry name" value="HisKA_3"/>
    <property type="match status" value="1"/>
</dbReference>
<dbReference type="SUPFAM" id="SSF55874">
    <property type="entry name" value="ATPase domain of HSP90 chaperone/DNA topoisomerase II/histidine kinase"/>
    <property type="match status" value="1"/>
</dbReference>
<reference evidence="11 12" key="1">
    <citation type="submission" date="2024-06" db="EMBL/GenBank/DDBJ databases">
        <title>The Natural Products Discovery Center: Release of the First 8490 Sequenced Strains for Exploring Actinobacteria Biosynthetic Diversity.</title>
        <authorList>
            <person name="Kalkreuter E."/>
            <person name="Kautsar S.A."/>
            <person name="Yang D."/>
            <person name="Bader C.D."/>
            <person name="Teijaro C.N."/>
            <person name="Fluegel L."/>
            <person name="Davis C.M."/>
            <person name="Simpson J.R."/>
            <person name="Lauterbach L."/>
            <person name="Steele A.D."/>
            <person name="Gui C."/>
            <person name="Meng S."/>
            <person name="Li G."/>
            <person name="Viehrig K."/>
            <person name="Ye F."/>
            <person name="Su P."/>
            <person name="Kiefer A.F."/>
            <person name="Nichols A."/>
            <person name="Cepeda A.J."/>
            <person name="Yan W."/>
            <person name="Fan B."/>
            <person name="Jiang Y."/>
            <person name="Adhikari A."/>
            <person name="Zheng C.-J."/>
            <person name="Schuster L."/>
            <person name="Cowan T.M."/>
            <person name="Smanski M.J."/>
            <person name="Chevrette M.G."/>
            <person name="De Carvalho L.P.S."/>
            <person name="Shen B."/>
        </authorList>
    </citation>
    <scope>NUCLEOTIDE SEQUENCE [LARGE SCALE GENOMIC DNA]</scope>
    <source>
        <strain evidence="11 12">NPDC045974</strain>
    </source>
</reference>
<evidence type="ECO:0000256" key="1">
    <source>
        <dbReference type="ARBA" id="ARBA00000085"/>
    </source>
</evidence>
<feature type="transmembrane region" description="Helical" evidence="9">
    <location>
        <begin position="37"/>
        <end position="55"/>
    </location>
</feature>
<evidence type="ECO:0000256" key="4">
    <source>
        <dbReference type="ARBA" id="ARBA00022679"/>
    </source>
</evidence>
<sequence length="367" mass="38385">MNSLAQSRWWARLADPALALSTAVGIGAGPAAMGAPLSWHGTFGLGVILGGLLLVRRRRPVLVLVLSAAALIGYQSAGLFEGGAVWPLSVALFTAALGRPGRAAAVGALTLAGGLVLQGLDASEALARGGVELLWLALVCAAANSWRQYGRWRAEHQARLLQLEQTRLVEQRLIISREVHDVVAHTLAVVGVHLNVAVEALDDSPEEARAALRTAISVRNQAMTDLKAFVGGLRDVPQHGLESVAGLVEQAEAAGLDVRYDAEGDPDGVPAAQALTAYRIVQEAVVNTLRHSDAGRLAIRVRARPRALEVTVVDDGRSAAGFTAGHGLTGMRERVTALGGTLRVDADKGFSVRAVLPLTDDVTGLAP</sequence>
<evidence type="ECO:0000256" key="7">
    <source>
        <dbReference type="ARBA" id="ARBA00022840"/>
    </source>
</evidence>
<keyword evidence="9" id="KW-0812">Transmembrane</keyword>
<keyword evidence="9" id="KW-1133">Transmembrane helix</keyword>
<evidence type="ECO:0000256" key="5">
    <source>
        <dbReference type="ARBA" id="ARBA00022741"/>
    </source>
</evidence>
<proteinExistence type="predicted"/>
<keyword evidence="6 11" id="KW-0418">Kinase</keyword>
<dbReference type="PANTHER" id="PTHR24421">
    <property type="entry name" value="NITRATE/NITRITE SENSOR PROTEIN NARX-RELATED"/>
    <property type="match status" value="1"/>
</dbReference>
<keyword evidence="4" id="KW-0808">Transferase</keyword>
<dbReference type="EMBL" id="JBEZAE010000005">
    <property type="protein sequence ID" value="MEU7070711.1"/>
    <property type="molecule type" value="Genomic_DNA"/>
</dbReference>
<accession>A0ABV3C7G0</accession>
<dbReference type="SMART" id="SM00387">
    <property type="entry name" value="HATPase_c"/>
    <property type="match status" value="1"/>
</dbReference>
<dbReference type="Gene3D" id="3.30.565.10">
    <property type="entry name" value="Histidine kinase-like ATPase, C-terminal domain"/>
    <property type="match status" value="1"/>
</dbReference>